<dbReference type="InterPro" id="IPR001920">
    <property type="entry name" value="Asp/Glu_race"/>
</dbReference>
<dbReference type="PANTHER" id="PTHR21198:SF2">
    <property type="entry name" value="GLUTAMATE RACEMASE"/>
    <property type="match status" value="1"/>
</dbReference>
<evidence type="ECO:0000256" key="6">
    <source>
        <dbReference type="ARBA" id="ARBA00023316"/>
    </source>
</evidence>
<evidence type="ECO:0000313" key="9">
    <source>
        <dbReference type="Proteomes" id="UP001565200"/>
    </source>
</evidence>
<feature type="binding site" evidence="7">
    <location>
        <begin position="79"/>
        <end position="80"/>
    </location>
    <ligand>
        <name>substrate</name>
    </ligand>
</feature>
<dbReference type="NCBIfam" id="TIGR00067">
    <property type="entry name" value="glut_race"/>
    <property type="match status" value="1"/>
</dbReference>
<proteinExistence type="inferred from homology"/>
<comment type="catalytic activity">
    <reaction evidence="1 7">
        <text>L-glutamate = D-glutamate</text>
        <dbReference type="Rhea" id="RHEA:12813"/>
        <dbReference type="ChEBI" id="CHEBI:29985"/>
        <dbReference type="ChEBI" id="CHEBI:29986"/>
        <dbReference type="EC" id="5.1.1.3"/>
    </reaction>
</comment>
<evidence type="ECO:0000256" key="5">
    <source>
        <dbReference type="ARBA" id="ARBA00023235"/>
    </source>
</evidence>
<keyword evidence="9" id="KW-1185">Reference proteome</keyword>
<name>A0ABV4CUQ5_9BACT</name>
<feature type="active site" description="Proton donor/acceptor" evidence="7">
    <location>
        <position position="78"/>
    </location>
</feature>
<evidence type="ECO:0000256" key="7">
    <source>
        <dbReference type="HAMAP-Rule" id="MF_00258"/>
    </source>
</evidence>
<keyword evidence="4 7" id="KW-0573">Peptidoglycan synthesis</keyword>
<dbReference type="EC" id="5.1.1.3" evidence="2 7"/>
<comment type="similarity">
    <text evidence="7">Belongs to the aspartate/glutamate racemases family.</text>
</comment>
<accession>A0ABV4CUQ5</accession>
<dbReference type="SUPFAM" id="SSF53681">
    <property type="entry name" value="Aspartate/glutamate racemase"/>
    <property type="match status" value="2"/>
</dbReference>
<dbReference type="Gene3D" id="3.40.50.1860">
    <property type="match status" value="2"/>
</dbReference>
<comment type="function">
    <text evidence="7">Provides the (R)-glutamate required for cell wall biosynthesis.</text>
</comment>
<gene>
    <name evidence="7 8" type="primary">murI</name>
    <name evidence="8" type="ORF">AAK873_05745</name>
</gene>
<dbReference type="PROSITE" id="PS00923">
    <property type="entry name" value="ASP_GLU_RACEMASE_1"/>
    <property type="match status" value="1"/>
</dbReference>
<sequence>MITKPTAKGPIGIFDSGYGGLTILSDIMKTLPEYDYIYLGDNARAPYGGRSFDIVYRFTLQAVRYLFERGCHLVILACNTASAKALRTIQQNDLPAIDPSRRVLGVIRPTVEKIGDITRNGNIGIVGTAGTVRSRSYDMEINKLYPGFNIFSQACPMWAPLVENGEADKPGADYFVKRDIDLLIRQEPSIDSIILGCTHYPLLLDKIERYVPEGTKVLPQGKIVADSLADYLVRHPEMAAKCSRGSTCTYLTTENPDKFSESATVFLSTPVTAQSVTLN</sequence>
<evidence type="ECO:0000256" key="3">
    <source>
        <dbReference type="ARBA" id="ARBA00022960"/>
    </source>
</evidence>
<comment type="pathway">
    <text evidence="7">Cell wall biogenesis; peptidoglycan biosynthesis.</text>
</comment>
<dbReference type="InterPro" id="IPR033134">
    <property type="entry name" value="Asp/Glu_racemase_AS_2"/>
</dbReference>
<comment type="caution">
    <text evidence="8">The sequence shown here is derived from an EMBL/GenBank/DDBJ whole genome shotgun (WGS) entry which is preliminary data.</text>
</comment>
<dbReference type="Proteomes" id="UP001565200">
    <property type="component" value="Unassembled WGS sequence"/>
</dbReference>
<feature type="active site" description="Proton donor/acceptor" evidence="7">
    <location>
        <position position="197"/>
    </location>
</feature>
<evidence type="ECO:0000256" key="1">
    <source>
        <dbReference type="ARBA" id="ARBA00001602"/>
    </source>
</evidence>
<feature type="binding site" evidence="7">
    <location>
        <begin position="198"/>
        <end position="199"/>
    </location>
    <ligand>
        <name>substrate</name>
    </ligand>
</feature>
<feature type="binding site" evidence="7">
    <location>
        <begin position="15"/>
        <end position="16"/>
    </location>
    <ligand>
        <name>substrate</name>
    </ligand>
</feature>
<dbReference type="InterPro" id="IPR018187">
    <property type="entry name" value="Asp/Glu_racemase_AS_1"/>
</dbReference>
<dbReference type="PROSITE" id="PS00924">
    <property type="entry name" value="ASP_GLU_RACEMASE_2"/>
    <property type="match status" value="1"/>
</dbReference>
<dbReference type="HAMAP" id="MF_00258">
    <property type="entry name" value="Glu_racemase"/>
    <property type="match status" value="1"/>
</dbReference>
<feature type="binding site" evidence="7">
    <location>
        <begin position="47"/>
        <end position="48"/>
    </location>
    <ligand>
        <name>substrate</name>
    </ligand>
</feature>
<dbReference type="RefSeq" id="WP_121698564.1">
    <property type="nucleotide sequence ID" value="NZ_JBCLPP010000012.1"/>
</dbReference>
<dbReference type="EMBL" id="JBCLPP010000012">
    <property type="protein sequence ID" value="MEY8245118.1"/>
    <property type="molecule type" value="Genomic_DNA"/>
</dbReference>
<keyword evidence="6 7" id="KW-0961">Cell wall biogenesis/degradation</keyword>
<keyword evidence="5 7" id="KW-0413">Isomerase</keyword>
<dbReference type="Pfam" id="PF01177">
    <property type="entry name" value="Asp_Glu_race"/>
    <property type="match status" value="1"/>
</dbReference>
<organism evidence="8 9">
    <name type="scientific">Heminiphilus faecis</name>
    <dbReference type="NCBI Taxonomy" id="2601703"/>
    <lineage>
        <taxon>Bacteria</taxon>
        <taxon>Pseudomonadati</taxon>
        <taxon>Bacteroidota</taxon>
        <taxon>Bacteroidia</taxon>
        <taxon>Bacteroidales</taxon>
        <taxon>Muribaculaceae</taxon>
        <taxon>Heminiphilus</taxon>
    </lineage>
</organism>
<dbReference type="InterPro" id="IPR015942">
    <property type="entry name" value="Asp/Glu/hydantoin_racemase"/>
</dbReference>
<evidence type="ECO:0000256" key="2">
    <source>
        <dbReference type="ARBA" id="ARBA00013090"/>
    </source>
</evidence>
<evidence type="ECO:0000256" key="4">
    <source>
        <dbReference type="ARBA" id="ARBA00022984"/>
    </source>
</evidence>
<reference evidence="8 9" key="1">
    <citation type="submission" date="2024-03" db="EMBL/GenBank/DDBJ databases">
        <title>Mouse gut bacterial collection (mGBC) of GemPharmatech.</title>
        <authorList>
            <person name="He Y."/>
            <person name="Dong L."/>
            <person name="Wu D."/>
            <person name="Gao X."/>
            <person name="Lin Z."/>
        </authorList>
    </citation>
    <scope>NUCLEOTIDE SEQUENCE [LARGE SCALE GENOMIC DNA]</scope>
    <source>
        <strain evidence="8 9">54-13</strain>
    </source>
</reference>
<dbReference type="GO" id="GO:0008881">
    <property type="term" value="F:glutamate racemase activity"/>
    <property type="evidence" value="ECO:0007669"/>
    <property type="project" value="UniProtKB-EC"/>
</dbReference>
<protein>
    <recommendedName>
        <fullName evidence="2 7">Glutamate racemase</fullName>
        <ecNumber evidence="2 7">5.1.1.3</ecNumber>
    </recommendedName>
</protein>
<dbReference type="InterPro" id="IPR004391">
    <property type="entry name" value="Glu_race"/>
</dbReference>
<keyword evidence="3 7" id="KW-0133">Cell shape</keyword>
<dbReference type="PANTHER" id="PTHR21198">
    <property type="entry name" value="GLUTAMATE RACEMASE"/>
    <property type="match status" value="1"/>
</dbReference>
<evidence type="ECO:0000313" key="8">
    <source>
        <dbReference type="EMBL" id="MEY8245118.1"/>
    </source>
</evidence>